<dbReference type="InParanoid" id="A0A3N4MIY4"/>
<dbReference type="SUPFAM" id="SSF81585">
    <property type="entry name" value="PsbU/PolX domain-like"/>
    <property type="match status" value="1"/>
</dbReference>
<keyword evidence="13" id="KW-0234">DNA repair</keyword>
<dbReference type="InterPro" id="IPR018944">
    <property type="entry name" value="DNA_pol_lambd_fingers_domain"/>
</dbReference>
<dbReference type="Proteomes" id="UP000267821">
    <property type="component" value="Unassembled WGS sequence"/>
</dbReference>
<dbReference type="FunCoup" id="A0A3N4MIY4">
    <property type="interactions" value="259"/>
</dbReference>
<comment type="cofactor">
    <cofactor evidence="1">
        <name>Mn(2+)</name>
        <dbReference type="ChEBI" id="CHEBI:29035"/>
    </cofactor>
</comment>
<keyword evidence="7" id="KW-0808">Transferase</keyword>
<dbReference type="GO" id="GO:0003677">
    <property type="term" value="F:DNA binding"/>
    <property type="evidence" value="ECO:0007669"/>
    <property type="project" value="InterPro"/>
</dbReference>
<keyword evidence="9" id="KW-0235">DNA replication</keyword>
<gene>
    <name evidence="20" type="ORF">L211DRAFT_833419</name>
</gene>
<evidence type="ECO:0000256" key="4">
    <source>
        <dbReference type="ARBA" id="ARBA00012417"/>
    </source>
</evidence>
<dbReference type="Gene3D" id="3.40.50.10190">
    <property type="entry name" value="BRCT domain"/>
    <property type="match status" value="1"/>
</dbReference>
<evidence type="ECO:0000256" key="17">
    <source>
        <dbReference type="PIRSR" id="PIRSR622312-50"/>
    </source>
</evidence>
<dbReference type="GO" id="GO:0003887">
    <property type="term" value="F:DNA-directed DNA polymerase activity"/>
    <property type="evidence" value="ECO:0007669"/>
    <property type="project" value="UniProtKB-KW"/>
</dbReference>
<evidence type="ECO:0000313" key="20">
    <source>
        <dbReference type="EMBL" id="RPB28455.1"/>
    </source>
</evidence>
<dbReference type="FunFam" id="3.30.210.10:FF:000001">
    <property type="entry name" value="DNA polymerase lambda"/>
    <property type="match status" value="1"/>
</dbReference>
<dbReference type="InterPro" id="IPR002008">
    <property type="entry name" value="DNA_pol_X_beta-like"/>
</dbReference>
<evidence type="ECO:0000256" key="15">
    <source>
        <dbReference type="ARBA" id="ARBA00023242"/>
    </source>
</evidence>
<feature type="active site" description="Nucleophile; Schiff-base intermediate with DNA; for 5'-dRP lyase activity" evidence="17">
    <location>
        <position position="497"/>
    </location>
</feature>
<dbReference type="InterPro" id="IPR029398">
    <property type="entry name" value="PolB_thumb"/>
</dbReference>
<evidence type="ECO:0000256" key="3">
    <source>
        <dbReference type="ARBA" id="ARBA00008323"/>
    </source>
</evidence>
<dbReference type="Gene3D" id="3.30.460.10">
    <property type="entry name" value="Beta Polymerase, domain 2"/>
    <property type="match status" value="1"/>
</dbReference>
<dbReference type="InterPro" id="IPR002054">
    <property type="entry name" value="DNA-dir_DNA_pol_X"/>
</dbReference>
<evidence type="ECO:0000256" key="13">
    <source>
        <dbReference type="ARBA" id="ARBA00023204"/>
    </source>
</evidence>
<dbReference type="AlphaFoldDB" id="A0A3N4MIY4"/>
<dbReference type="SUPFAM" id="SSF47802">
    <property type="entry name" value="DNA polymerase beta, N-terminal domain-like"/>
    <property type="match status" value="1"/>
</dbReference>
<dbReference type="Pfam" id="PF14792">
    <property type="entry name" value="DNA_pol_B_palm"/>
    <property type="match status" value="1"/>
</dbReference>
<keyword evidence="21" id="KW-1185">Reference proteome</keyword>
<evidence type="ECO:0000313" key="21">
    <source>
        <dbReference type="Proteomes" id="UP000267821"/>
    </source>
</evidence>
<dbReference type="SUPFAM" id="SSF52113">
    <property type="entry name" value="BRCT domain"/>
    <property type="match status" value="1"/>
</dbReference>
<evidence type="ECO:0000256" key="16">
    <source>
        <dbReference type="ARBA" id="ARBA00049244"/>
    </source>
</evidence>
<keyword evidence="8" id="KW-0548">Nucleotidyltransferase</keyword>
<reference evidence="20 21" key="1">
    <citation type="journal article" date="2018" name="Nat. Ecol. Evol.">
        <title>Pezizomycetes genomes reveal the molecular basis of ectomycorrhizal truffle lifestyle.</title>
        <authorList>
            <person name="Murat C."/>
            <person name="Payen T."/>
            <person name="Noel B."/>
            <person name="Kuo A."/>
            <person name="Morin E."/>
            <person name="Chen J."/>
            <person name="Kohler A."/>
            <person name="Krizsan K."/>
            <person name="Balestrini R."/>
            <person name="Da Silva C."/>
            <person name="Montanini B."/>
            <person name="Hainaut M."/>
            <person name="Levati E."/>
            <person name="Barry K.W."/>
            <person name="Belfiori B."/>
            <person name="Cichocki N."/>
            <person name="Clum A."/>
            <person name="Dockter R.B."/>
            <person name="Fauchery L."/>
            <person name="Guy J."/>
            <person name="Iotti M."/>
            <person name="Le Tacon F."/>
            <person name="Lindquist E.A."/>
            <person name="Lipzen A."/>
            <person name="Malagnac F."/>
            <person name="Mello A."/>
            <person name="Molinier V."/>
            <person name="Miyauchi S."/>
            <person name="Poulain J."/>
            <person name="Riccioni C."/>
            <person name="Rubini A."/>
            <person name="Sitrit Y."/>
            <person name="Splivallo R."/>
            <person name="Traeger S."/>
            <person name="Wang M."/>
            <person name="Zifcakova L."/>
            <person name="Wipf D."/>
            <person name="Zambonelli A."/>
            <person name="Paolocci F."/>
            <person name="Nowrousian M."/>
            <person name="Ottonello S."/>
            <person name="Baldrian P."/>
            <person name="Spatafora J.W."/>
            <person name="Henrissat B."/>
            <person name="Nagy L.G."/>
            <person name="Aury J.M."/>
            <person name="Wincker P."/>
            <person name="Grigoriev I.V."/>
            <person name="Bonfante P."/>
            <person name="Martin F.M."/>
        </authorList>
    </citation>
    <scope>NUCLEOTIDE SEQUENCE [LARGE SCALE GENOMIC DNA]</scope>
    <source>
        <strain evidence="20 21">ATCC MYA-4762</strain>
    </source>
</reference>
<feature type="compositionally biased region" description="Low complexity" evidence="18">
    <location>
        <begin position="119"/>
        <end position="134"/>
    </location>
</feature>
<dbReference type="PANTHER" id="PTHR11276">
    <property type="entry name" value="DNA POLYMERASE TYPE-X FAMILY MEMBER"/>
    <property type="match status" value="1"/>
</dbReference>
<dbReference type="Gene3D" id="3.30.210.10">
    <property type="entry name" value="DNA polymerase, thumb domain"/>
    <property type="match status" value="1"/>
</dbReference>
<comment type="catalytic activity">
    <reaction evidence="16">
        <text>DNA(n) + a 2'-deoxyribonucleoside 5'-triphosphate = DNA(n+1) + diphosphate</text>
        <dbReference type="Rhea" id="RHEA:22508"/>
        <dbReference type="Rhea" id="RHEA-COMP:17339"/>
        <dbReference type="Rhea" id="RHEA-COMP:17340"/>
        <dbReference type="ChEBI" id="CHEBI:33019"/>
        <dbReference type="ChEBI" id="CHEBI:61560"/>
        <dbReference type="ChEBI" id="CHEBI:173112"/>
        <dbReference type="EC" id="2.7.7.7"/>
    </reaction>
</comment>
<dbReference type="CDD" id="cd00141">
    <property type="entry name" value="NT_POLXc"/>
    <property type="match status" value="1"/>
</dbReference>
<evidence type="ECO:0000256" key="12">
    <source>
        <dbReference type="ARBA" id="ARBA00022932"/>
    </source>
</evidence>
<dbReference type="InterPro" id="IPR043519">
    <property type="entry name" value="NT_sf"/>
</dbReference>
<dbReference type="PRINTS" id="PR00869">
    <property type="entry name" value="DNAPOLX"/>
</dbReference>
<evidence type="ECO:0000256" key="18">
    <source>
        <dbReference type="SAM" id="MobiDB-lite"/>
    </source>
</evidence>
<evidence type="ECO:0000259" key="19">
    <source>
        <dbReference type="PROSITE" id="PS50172"/>
    </source>
</evidence>
<dbReference type="Pfam" id="PF10391">
    <property type="entry name" value="DNA_pol_lambd_f"/>
    <property type="match status" value="1"/>
</dbReference>
<evidence type="ECO:0000256" key="2">
    <source>
        <dbReference type="ARBA" id="ARBA00004123"/>
    </source>
</evidence>
<sequence>MSEPGLSPKTTFHRRISLSVTSNDKKAFFRHLYSLEATVEKETGSGDSDNPITEFLRNYHRRGHRQQTSENPNSPQSISRPPIGYSHSLIGSRKLDESRGSNLSRRKTRLPPSPPSPMTPKRSIPAAASSSPSKAQRHITTPKANVKASASKPRKGKKEPKVVLAPESQQLFKGMTFYFVPNTLTSGARRMRVNKAIEYGAVCSNDWANDEITHIIADRHLQYKNVLNILKVAEIPDNIKVVNEHYPGDCLHYRRILDTTQPIYEVPGKPVSVKELSPMEKGGFGENQEDRESLHSLQIKPVKEKAQEIGETQRSVVSEVLFKSTNDGPKNAPSPPVTATKSAKRPHESGEKPKDYDMNDVLNEIIEEAKKVADLPLDDDEDTLVSAPAEVSDSERYNSDSASKRRKFTRKTDRSADFQAAFQCMYKHDGEGEHQNPNERTIQVLSEMQKYYEMIDDHWRSLSYRKAITILKKQTTKIVFAEEAVRLPCIGERLAQKIEEIVFTNHLKRLDYAKLEPGDALLKLFLGVYGAGTTQAQRWISAGHKTLEDLLKKAKLTENQRIGVEHYDDFNTRIPRAEVQRHGDVVIKTALEIDSKLQLDIMGSFRRGAKDCGDIDIIITKRGATNVELKGILDELLKRLFAIDFLQWTLATSHRDDSGSKWHGASRIEPGARWRRLDFLLVPWKERGAALIYFTGNDIFNRSLRLLASKKGYRLNQRGLYKDVMRGANRVKVTEGTLVEGESEEKIFEILGVPYRPPEHRIC</sequence>
<accession>A0A3N4MIY4</accession>
<organism evidence="20 21">
    <name type="scientific">Terfezia boudieri ATCC MYA-4762</name>
    <dbReference type="NCBI Taxonomy" id="1051890"/>
    <lineage>
        <taxon>Eukaryota</taxon>
        <taxon>Fungi</taxon>
        <taxon>Dikarya</taxon>
        <taxon>Ascomycota</taxon>
        <taxon>Pezizomycotina</taxon>
        <taxon>Pezizomycetes</taxon>
        <taxon>Pezizales</taxon>
        <taxon>Pezizaceae</taxon>
        <taxon>Terfezia</taxon>
    </lineage>
</organism>
<feature type="region of interest" description="Disordered" evidence="18">
    <location>
        <begin position="62"/>
        <end position="162"/>
    </location>
</feature>
<dbReference type="PRINTS" id="PR00870">
    <property type="entry name" value="DNAPOLXBETA"/>
</dbReference>
<evidence type="ECO:0000256" key="10">
    <source>
        <dbReference type="ARBA" id="ARBA00022723"/>
    </source>
</evidence>
<evidence type="ECO:0000256" key="5">
    <source>
        <dbReference type="ARBA" id="ARBA00016513"/>
    </source>
</evidence>
<dbReference type="PANTHER" id="PTHR11276:SF28">
    <property type="entry name" value="DNA POLYMERASE LAMBDA"/>
    <property type="match status" value="1"/>
</dbReference>
<feature type="compositionally biased region" description="Polar residues" evidence="18">
    <location>
        <begin position="66"/>
        <end position="79"/>
    </location>
</feature>
<feature type="compositionally biased region" description="Basic and acidic residues" evidence="18">
    <location>
        <begin position="345"/>
        <end position="357"/>
    </location>
</feature>
<proteinExistence type="inferred from homology"/>
<dbReference type="SUPFAM" id="SSF81301">
    <property type="entry name" value="Nucleotidyltransferase"/>
    <property type="match status" value="1"/>
</dbReference>
<evidence type="ECO:0000256" key="1">
    <source>
        <dbReference type="ARBA" id="ARBA00001936"/>
    </source>
</evidence>
<comment type="similarity">
    <text evidence="3">Belongs to the DNA polymerase type-X family.</text>
</comment>
<keyword evidence="11" id="KW-0227">DNA damage</keyword>
<feature type="region of interest" description="Disordered" evidence="18">
    <location>
        <begin position="323"/>
        <end position="357"/>
    </location>
</feature>
<dbReference type="InterPro" id="IPR036420">
    <property type="entry name" value="BRCT_dom_sf"/>
</dbReference>
<dbReference type="FunFam" id="1.10.150.110:FF:000005">
    <property type="entry name" value="DNA polymerase POL4"/>
    <property type="match status" value="1"/>
</dbReference>
<dbReference type="InterPro" id="IPR001357">
    <property type="entry name" value="BRCT_dom"/>
</dbReference>
<dbReference type="InterPro" id="IPR028207">
    <property type="entry name" value="DNA_pol_B_palm_palm"/>
</dbReference>
<evidence type="ECO:0000256" key="14">
    <source>
        <dbReference type="ARBA" id="ARBA00023239"/>
    </source>
</evidence>
<protein>
    <recommendedName>
        <fullName evidence="5">DNA polymerase lambda</fullName>
        <ecNumber evidence="4">2.7.7.7</ecNumber>
    </recommendedName>
</protein>
<evidence type="ECO:0000256" key="9">
    <source>
        <dbReference type="ARBA" id="ARBA00022705"/>
    </source>
</evidence>
<dbReference type="FunFam" id="1.10.150.20:FF:000010">
    <property type="entry name" value="DNA polymerase lambda"/>
    <property type="match status" value="1"/>
</dbReference>
<evidence type="ECO:0000256" key="6">
    <source>
        <dbReference type="ARBA" id="ARBA00022634"/>
    </source>
</evidence>
<feature type="region of interest" description="Disordered" evidence="18">
    <location>
        <begin position="275"/>
        <end position="294"/>
    </location>
</feature>
<dbReference type="GO" id="GO:0006303">
    <property type="term" value="P:double-strand break repair via nonhomologous end joining"/>
    <property type="evidence" value="ECO:0007669"/>
    <property type="project" value="TreeGrafter"/>
</dbReference>
<comment type="subcellular location">
    <subcellularLocation>
        <location evidence="2">Nucleus</location>
    </subcellularLocation>
</comment>
<dbReference type="EC" id="2.7.7.7" evidence="4"/>
<dbReference type="GO" id="GO:0046872">
    <property type="term" value="F:metal ion binding"/>
    <property type="evidence" value="ECO:0007669"/>
    <property type="project" value="UniProtKB-KW"/>
</dbReference>
<dbReference type="GO" id="GO:0016829">
    <property type="term" value="F:lyase activity"/>
    <property type="evidence" value="ECO:0007669"/>
    <property type="project" value="UniProtKB-KW"/>
</dbReference>
<dbReference type="GO" id="GO:0005634">
    <property type="term" value="C:nucleus"/>
    <property type="evidence" value="ECO:0007669"/>
    <property type="project" value="UniProtKB-SubCell"/>
</dbReference>
<dbReference type="Gene3D" id="1.10.150.20">
    <property type="entry name" value="5' to 3' exonuclease, C-terminal subdomain"/>
    <property type="match status" value="1"/>
</dbReference>
<dbReference type="SMART" id="SM00483">
    <property type="entry name" value="POLXc"/>
    <property type="match status" value="1"/>
</dbReference>
<dbReference type="Pfam" id="PF14791">
    <property type="entry name" value="DNA_pol_B_thumb"/>
    <property type="match status" value="1"/>
</dbReference>
<name>A0A3N4MIY4_9PEZI</name>
<dbReference type="PROSITE" id="PS50172">
    <property type="entry name" value="BRCT"/>
    <property type="match status" value="1"/>
</dbReference>
<evidence type="ECO:0000256" key="11">
    <source>
        <dbReference type="ARBA" id="ARBA00022763"/>
    </source>
</evidence>
<dbReference type="InterPro" id="IPR037160">
    <property type="entry name" value="DNA_Pol_thumb_sf"/>
</dbReference>
<feature type="region of interest" description="Disordered" evidence="18">
    <location>
        <begin position="385"/>
        <end position="410"/>
    </location>
</feature>
<dbReference type="OrthoDB" id="205514at2759"/>
<dbReference type="Gene3D" id="1.10.150.110">
    <property type="entry name" value="DNA polymerase beta, N-terminal domain-like"/>
    <property type="match status" value="1"/>
</dbReference>
<keyword evidence="14" id="KW-0456">Lyase</keyword>
<dbReference type="STRING" id="1051890.A0A3N4MIY4"/>
<keyword evidence="6" id="KW-0237">DNA synthesis</keyword>
<keyword evidence="10" id="KW-0479">Metal-binding</keyword>
<evidence type="ECO:0000256" key="8">
    <source>
        <dbReference type="ARBA" id="ARBA00022695"/>
    </source>
</evidence>
<keyword evidence="12" id="KW-0239">DNA-directed DNA polymerase</keyword>
<dbReference type="InterPro" id="IPR022312">
    <property type="entry name" value="DNA_pol_X"/>
</dbReference>
<dbReference type="InterPro" id="IPR027421">
    <property type="entry name" value="DNA_pol_lamdba_lyase_dom_sf"/>
</dbReference>
<dbReference type="InterPro" id="IPR010996">
    <property type="entry name" value="HHH_MUS81"/>
</dbReference>
<evidence type="ECO:0000256" key="7">
    <source>
        <dbReference type="ARBA" id="ARBA00022679"/>
    </source>
</evidence>
<dbReference type="Pfam" id="PF14716">
    <property type="entry name" value="HHH_8"/>
    <property type="match status" value="1"/>
</dbReference>
<keyword evidence="15" id="KW-0539">Nucleus</keyword>
<feature type="domain" description="BRCT" evidence="19">
    <location>
        <begin position="167"/>
        <end position="264"/>
    </location>
</feature>
<dbReference type="EMBL" id="ML121529">
    <property type="protein sequence ID" value="RPB28455.1"/>
    <property type="molecule type" value="Genomic_DNA"/>
</dbReference>